<proteinExistence type="predicted"/>
<evidence type="ECO:0000256" key="2">
    <source>
        <dbReference type="ARBA" id="ARBA00022630"/>
    </source>
</evidence>
<dbReference type="Gene3D" id="3.50.50.60">
    <property type="entry name" value="FAD/NAD(P)-binding domain"/>
    <property type="match status" value="1"/>
</dbReference>
<evidence type="ECO:0000256" key="1">
    <source>
        <dbReference type="ARBA" id="ARBA00001974"/>
    </source>
</evidence>
<dbReference type="SUPFAM" id="SSF56425">
    <property type="entry name" value="Succinate dehydrogenase/fumarate reductase flavoprotein, catalytic domain"/>
    <property type="match status" value="1"/>
</dbReference>
<dbReference type="EMBL" id="CP163302">
    <property type="protein sequence ID" value="XDP45291.1"/>
    <property type="molecule type" value="Genomic_DNA"/>
</dbReference>
<reference evidence="6" key="1">
    <citation type="submission" date="2024-07" db="EMBL/GenBank/DDBJ databases">
        <authorList>
            <person name="fu j."/>
        </authorList>
    </citation>
    <scope>NUCLEOTIDE SEQUENCE</scope>
    <source>
        <strain evidence="6">P10A9</strain>
    </source>
</reference>
<gene>
    <name evidence="6" type="ORF">AB5L97_18835</name>
</gene>
<keyword evidence="4" id="KW-0560">Oxidoreductase</keyword>
<dbReference type="PANTHER" id="PTHR43400">
    <property type="entry name" value="FUMARATE REDUCTASE"/>
    <property type="match status" value="1"/>
</dbReference>
<accession>A0AB39L326</accession>
<dbReference type="AlphaFoldDB" id="A0AB39L326"/>
<feature type="domain" description="FAD-dependent oxidoreductase 2 FAD-binding" evidence="5">
    <location>
        <begin position="18"/>
        <end position="541"/>
    </location>
</feature>
<evidence type="ECO:0000256" key="3">
    <source>
        <dbReference type="ARBA" id="ARBA00022827"/>
    </source>
</evidence>
<dbReference type="Gene3D" id="3.90.700.10">
    <property type="entry name" value="Succinate dehydrogenase/fumarate reductase flavoprotein, catalytic domain"/>
    <property type="match status" value="1"/>
</dbReference>
<dbReference type="SUPFAM" id="SSF51905">
    <property type="entry name" value="FAD/NAD(P)-binding domain"/>
    <property type="match status" value="1"/>
</dbReference>
<dbReference type="PANTHER" id="PTHR43400:SF10">
    <property type="entry name" value="3-OXOSTEROID 1-DEHYDROGENASE"/>
    <property type="match status" value="1"/>
</dbReference>
<dbReference type="KEGG" id="spue:AB5L97_18835"/>
<dbReference type="InterPro" id="IPR027477">
    <property type="entry name" value="Succ_DH/fumarate_Rdtase_cat_sf"/>
</dbReference>
<dbReference type="GO" id="GO:0008202">
    <property type="term" value="P:steroid metabolic process"/>
    <property type="evidence" value="ECO:0007669"/>
    <property type="project" value="UniProtKB-ARBA"/>
</dbReference>
<dbReference type="RefSeq" id="WP_369045847.1">
    <property type="nucleotide sequence ID" value="NZ_CP163302.1"/>
</dbReference>
<evidence type="ECO:0000256" key="4">
    <source>
        <dbReference type="ARBA" id="ARBA00023002"/>
    </source>
</evidence>
<dbReference type="InterPro" id="IPR003953">
    <property type="entry name" value="FAD-dep_OxRdtase_2_FAD-bd"/>
</dbReference>
<keyword evidence="3" id="KW-0274">FAD</keyword>
<dbReference type="Pfam" id="PF00890">
    <property type="entry name" value="FAD_binding_2"/>
    <property type="match status" value="1"/>
</dbReference>
<organism evidence="6">
    <name type="scientific">Sinomonas puerhi</name>
    <dbReference type="NCBI Taxonomy" id="3238584"/>
    <lineage>
        <taxon>Bacteria</taxon>
        <taxon>Bacillati</taxon>
        <taxon>Actinomycetota</taxon>
        <taxon>Actinomycetes</taxon>
        <taxon>Micrococcales</taxon>
        <taxon>Micrococcaceae</taxon>
        <taxon>Sinomonas</taxon>
    </lineage>
</organism>
<keyword evidence="2" id="KW-0285">Flavoprotein</keyword>
<dbReference type="InterPro" id="IPR036188">
    <property type="entry name" value="FAD/NAD-bd_sf"/>
</dbReference>
<evidence type="ECO:0000259" key="5">
    <source>
        <dbReference type="Pfam" id="PF00890"/>
    </source>
</evidence>
<dbReference type="InterPro" id="IPR050315">
    <property type="entry name" value="FAD-oxidoreductase_2"/>
</dbReference>
<sequence length="564" mass="57719">MSAHTFLTPVPDLGLRYDLAVMGSGAAGLAAACRAAAAGLRVVVLEKATHLGGTSAAGGGVIWAPDNPLMEPGSDSRERAAAYLRAATDGAMDEEEIDWYLRASREAIDFLDRETRVQLTPLDRPDYHMEWPGAVAGGRSLDNDPFDPALFTGIPGLADALRPPTYLPLISMYERDHLHGAAPDPAMLAGRAAAGVRTMGGALVGALVATAVEHGVHLAVSAPVVGLSSLEEGVHDGDRWLVRIGDGSPSSATPAAARAATSLTAGAVLIASGGFERNAELAASLLKFATTAIGAPSNTGDGLLLGLRAGAMVSQTGAIWGVPVIAPEGWEYDGAPTGRMGNVEMTLPGSITVNAAGKRFVNEAMNYHDLSRVFANIDPETSRPANSPAWLVFDAGYRARYPVAGSPAGTVPAWMHRAATLAELAEEIGVDPGALAATVRRFNADARAGVDSEFGRGSTEQDRHLGDPAIAPNPCLAPLEAGPFFAVRIHAGALGTAGGLETDLDGRVLTPAGEPIPGLYAAGNCSATVFKDAYPGGGATLGSAVAKAFAAAGHVVQTRASVPA</sequence>
<protein>
    <submittedName>
        <fullName evidence="6">FAD-dependent oxidoreductase</fullName>
    </submittedName>
</protein>
<dbReference type="GO" id="GO:0033765">
    <property type="term" value="F:steroid dehydrogenase activity, acting on the CH-CH group of donors"/>
    <property type="evidence" value="ECO:0007669"/>
    <property type="project" value="UniProtKB-ARBA"/>
</dbReference>
<evidence type="ECO:0000313" key="6">
    <source>
        <dbReference type="EMBL" id="XDP45291.1"/>
    </source>
</evidence>
<comment type="cofactor">
    <cofactor evidence="1">
        <name>FAD</name>
        <dbReference type="ChEBI" id="CHEBI:57692"/>
    </cofactor>
</comment>
<name>A0AB39L326_9MICC</name>